<proteinExistence type="predicted"/>
<dbReference type="AlphaFoldDB" id="A0A558BUT7"/>
<keyword evidence="1" id="KW-0472">Membrane</keyword>
<dbReference type="OrthoDB" id="1036975at2"/>
<name>A0A558BUT7_9BACT</name>
<keyword evidence="1" id="KW-1133">Transmembrane helix</keyword>
<evidence type="ECO:0008006" key="4">
    <source>
        <dbReference type="Google" id="ProtNLM"/>
    </source>
</evidence>
<feature type="transmembrane region" description="Helical" evidence="1">
    <location>
        <begin position="12"/>
        <end position="34"/>
    </location>
</feature>
<comment type="caution">
    <text evidence="2">The sequence shown here is derived from an EMBL/GenBank/DDBJ whole genome shotgun (WGS) entry which is preliminary data.</text>
</comment>
<dbReference type="RefSeq" id="WP_144848052.1">
    <property type="nucleotide sequence ID" value="NZ_VMRJ01000003.1"/>
</dbReference>
<keyword evidence="1" id="KW-0812">Transmembrane</keyword>
<dbReference type="EMBL" id="VMRJ01000003">
    <property type="protein sequence ID" value="TVT40288.1"/>
    <property type="molecule type" value="Genomic_DNA"/>
</dbReference>
<evidence type="ECO:0000256" key="1">
    <source>
        <dbReference type="SAM" id="Phobius"/>
    </source>
</evidence>
<evidence type="ECO:0000313" key="2">
    <source>
        <dbReference type="EMBL" id="TVT40288.1"/>
    </source>
</evidence>
<evidence type="ECO:0000313" key="3">
    <source>
        <dbReference type="Proteomes" id="UP000317624"/>
    </source>
</evidence>
<dbReference type="Proteomes" id="UP000317624">
    <property type="component" value="Unassembled WGS sequence"/>
</dbReference>
<dbReference type="InterPro" id="IPR036737">
    <property type="entry name" value="OmpA-like_sf"/>
</dbReference>
<dbReference type="SUPFAM" id="SSF103088">
    <property type="entry name" value="OmpA-like"/>
    <property type="match status" value="1"/>
</dbReference>
<dbReference type="Gene3D" id="3.30.1330.60">
    <property type="entry name" value="OmpA-like domain"/>
    <property type="match status" value="1"/>
</dbReference>
<sequence>MKQSKDFFWPSYVDLMTALFLTMLVLFVLSYKLFQDKQQGLVTANAQLKVQLKEKKKIDEIKQALKRLENPKYFIYNKDFKRYELSFDVIFDPSSPVLKEAYKPKLIQAGRFLVSQLSSLNERDNIQYLVVIEGRTARYATRQADGTYSYNSPQNYDGPATRQLSYLRALAVYQLWREAGIVFPAPRYEVVPAGSGFGGVNRYRDAQEELNKRFIIQIQPKIGSLDAAVLPAR</sequence>
<accession>A0A558BUT7</accession>
<keyword evidence="3" id="KW-1185">Reference proteome</keyword>
<protein>
    <recommendedName>
        <fullName evidence="4">OmpA-like domain-containing protein</fullName>
    </recommendedName>
</protein>
<organism evidence="2 3">
    <name type="scientific">Hymenobacter setariae</name>
    <dbReference type="NCBI Taxonomy" id="2594794"/>
    <lineage>
        <taxon>Bacteria</taxon>
        <taxon>Pseudomonadati</taxon>
        <taxon>Bacteroidota</taxon>
        <taxon>Cytophagia</taxon>
        <taxon>Cytophagales</taxon>
        <taxon>Hymenobacteraceae</taxon>
        <taxon>Hymenobacter</taxon>
    </lineage>
</organism>
<reference evidence="2 3" key="1">
    <citation type="submission" date="2019-07" db="EMBL/GenBank/DDBJ databases">
        <title>Hymenobacter sp. straun FUR1 Genome sequencing and assembly.</title>
        <authorList>
            <person name="Chhetri G."/>
        </authorList>
    </citation>
    <scope>NUCLEOTIDE SEQUENCE [LARGE SCALE GENOMIC DNA]</scope>
    <source>
        <strain evidence="2 3">Fur1</strain>
    </source>
</reference>
<gene>
    <name evidence="2" type="ORF">FNT36_12455</name>
</gene>